<keyword evidence="5 10" id="KW-1133">Transmembrane helix</keyword>
<evidence type="ECO:0000256" key="4">
    <source>
        <dbReference type="ARBA" id="ARBA00022982"/>
    </source>
</evidence>
<evidence type="ECO:0000256" key="10">
    <source>
        <dbReference type="HAMAP-Rule" id="MF_00433"/>
    </source>
</evidence>
<evidence type="ECO:0000256" key="1">
    <source>
        <dbReference type="ARBA" id="ARBA00004167"/>
    </source>
</evidence>
<evidence type="ECO:0000256" key="6">
    <source>
        <dbReference type="ARBA" id="ARBA00023078"/>
    </source>
</evidence>
<evidence type="ECO:0000256" key="2">
    <source>
        <dbReference type="ARBA" id="ARBA00022448"/>
    </source>
</evidence>
<dbReference type="EMBL" id="KM462862">
    <property type="protein sequence ID" value="AIT93485.1"/>
    <property type="molecule type" value="Genomic_DNA"/>
</dbReference>
<protein>
    <recommendedName>
        <fullName evidence="10">Cytochrome b6-f complex subunit 6</fullName>
    </recommendedName>
    <alternativeName>
        <fullName evidence="10">Cytochrome b6-f complex subunit PetL</fullName>
    </alternativeName>
    <alternativeName>
        <fullName evidence="10">Cytochrome b6-f complex subunit VI</fullName>
    </alternativeName>
</protein>
<evidence type="ECO:0000256" key="5">
    <source>
        <dbReference type="ARBA" id="ARBA00022989"/>
    </source>
</evidence>
<dbReference type="GO" id="GO:0009512">
    <property type="term" value="C:cytochrome b6f complex"/>
    <property type="evidence" value="ECO:0007669"/>
    <property type="project" value="InterPro"/>
</dbReference>
<comment type="subunit">
    <text evidence="9 10">The 4 large subunits of the cytochrome b6-f complex are cytochrome b6, subunit IV (17 kDa polypeptide, PetD), cytochrome f and the Rieske protein, while the 4 small subunits are PetG, PetL, PetM and PetN. The complex functions as a dimer.</text>
</comment>
<accession>A0A097KK00</accession>
<proteinExistence type="inferred from homology"/>
<keyword evidence="4 10" id="KW-0249">Electron transport</keyword>
<evidence type="ECO:0000313" key="11">
    <source>
        <dbReference type="EMBL" id="AIT93485.1"/>
    </source>
</evidence>
<sequence length="31" mass="3578">MITIISYVALFSIVLIFTLFVYTSLLKIKLI</sequence>
<keyword evidence="10" id="KW-0602">Photosynthesis</keyword>
<organism evidence="11">
    <name type="scientific">Prasiolopsis wulf-kochii</name>
    <dbReference type="NCBI Taxonomy" id="3239232"/>
    <lineage>
        <taxon>Eukaryota</taxon>
        <taxon>Viridiplantae</taxon>
        <taxon>Chlorophyta</taxon>
        <taxon>core chlorophytes</taxon>
        <taxon>Trebouxiophyceae</taxon>
        <taxon>Prasiolales</taxon>
        <taxon>Prasiolaceae</taxon>
        <taxon>Prasiolopsis</taxon>
    </lineage>
</organism>
<dbReference type="AlphaFoldDB" id="A0A097KK00"/>
<comment type="function">
    <text evidence="8 10">Component of the cytochrome b6-f complex, which mediates electron transfer between photosystem II (PSII) and photosystem I (PSI), cyclic electron flow around PSI, and state transitions. PetL is important for photoautotrophic growth as well as for electron transfer efficiency and stability of the cytochrome b6-f complex.</text>
</comment>
<keyword evidence="11" id="KW-0934">Plastid</keyword>
<evidence type="ECO:0000256" key="7">
    <source>
        <dbReference type="ARBA" id="ARBA00023136"/>
    </source>
</evidence>
<evidence type="ECO:0000256" key="9">
    <source>
        <dbReference type="ARBA" id="ARBA00025834"/>
    </source>
</evidence>
<keyword evidence="3 10" id="KW-0812">Transmembrane</keyword>
<dbReference type="GO" id="GO:0009535">
    <property type="term" value="C:chloroplast thylakoid membrane"/>
    <property type="evidence" value="ECO:0007669"/>
    <property type="project" value="UniProtKB-SubCell"/>
</dbReference>
<evidence type="ECO:0000256" key="8">
    <source>
        <dbReference type="ARBA" id="ARBA00025197"/>
    </source>
</evidence>
<keyword evidence="2 10" id="KW-0813">Transport</keyword>
<comment type="similarity">
    <text evidence="10">Belongs to the PetL family.</text>
</comment>
<name>A0A097KK00_9CHLO</name>
<reference evidence="11" key="1">
    <citation type="journal article" date="2014" name="BMC Evol. Biol.">
        <title>Chloroplast phylogenomic analysis resolves deep-level relationships within the green algal class Trebouxiophyceae.</title>
        <authorList>
            <person name="Lemieux C."/>
            <person name="Otis C."/>
            <person name="Turmel M."/>
        </authorList>
    </citation>
    <scope>NUCLEOTIDE SEQUENCE</scope>
</reference>
<feature type="transmembrane region" description="Helical" evidence="10">
    <location>
        <begin position="6"/>
        <end position="26"/>
    </location>
</feature>
<dbReference type="GO" id="GO:0009055">
    <property type="term" value="F:electron transfer activity"/>
    <property type="evidence" value="ECO:0007669"/>
    <property type="project" value="InterPro"/>
</dbReference>
<dbReference type="HAMAP" id="MF_00433">
    <property type="entry name" value="Cytb6_f_PetL"/>
    <property type="match status" value="1"/>
</dbReference>
<geneLocation type="chloroplast" evidence="11"/>
<keyword evidence="6 10" id="KW-0793">Thylakoid</keyword>
<keyword evidence="11" id="KW-0150">Chloroplast</keyword>
<keyword evidence="7 10" id="KW-0472">Membrane</keyword>
<evidence type="ECO:0000256" key="3">
    <source>
        <dbReference type="ARBA" id="ARBA00022692"/>
    </source>
</evidence>
<gene>
    <name evidence="10 11" type="primary">petL</name>
</gene>
<dbReference type="GO" id="GO:0015979">
    <property type="term" value="P:photosynthesis"/>
    <property type="evidence" value="ECO:0007669"/>
    <property type="project" value="UniProtKB-KW"/>
</dbReference>
<comment type="subcellular location">
    <subcellularLocation>
        <location evidence="1">Membrane</location>
        <topology evidence="1">Single-pass membrane protein</topology>
    </subcellularLocation>
    <subcellularLocation>
        <location evidence="10">Plastid</location>
        <location evidence="10">Chloroplast thylakoid membrane</location>
        <topology evidence="10">Single-pass membrane protein</topology>
    </subcellularLocation>
</comment>
<dbReference type="InterPro" id="IPR007802">
    <property type="entry name" value="Cyt_b6/f_cplx_su6"/>
</dbReference>